<dbReference type="Proteomes" id="UP000287394">
    <property type="component" value="Chromosome"/>
</dbReference>
<dbReference type="OrthoDB" id="4827574at2"/>
<gene>
    <name evidence="1" type="ORF">CCAX7_29130</name>
</gene>
<dbReference type="EMBL" id="AP025739">
    <property type="protein sequence ID" value="BDI30862.1"/>
    <property type="molecule type" value="Genomic_DNA"/>
</dbReference>
<dbReference type="KEGG" id="ccot:CCAX7_29130"/>
<keyword evidence="2" id="KW-1185">Reference proteome</keyword>
<sequence length="278" mass="31326">MALTAQELQLIESLKFPLAAAERIHQETGGVLEEAKSDEWDYRDDDEESGPIRGVSVLLPNAAVESFVETQQTAMEALGCRAFWSTRRQANGLQSGDELVVLPTTDMMEAIRWSHSNGGNYGVSMEDIIDRISRWRTLCDVQVVGAAHDWVALRFHTLPENICQFAEDVFELCPDSVHQGVALQYEEDEEALEAARTLCPDICITATTAEGQLERMTKGFPPEMVDQLREKLSQTMNSPRMKAMLEIVGNHSEPSEEDGVRLLAYEIRRSGYLFLWWD</sequence>
<dbReference type="InterPro" id="IPR025349">
    <property type="entry name" value="DUF4253"/>
</dbReference>
<name>A0A402CT50_9BACT</name>
<reference evidence="1 2" key="1">
    <citation type="journal article" date="2019" name="Int. J. Syst. Evol. Microbiol.">
        <title>Capsulimonas corticalis gen. nov., sp. nov., an aerobic capsulated bacterium, of a novel bacterial order, Capsulimonadales ord. nov., of the class Armatimonadia of the phylum Armatimonadetes.</title>
        <authorList>
            <person name="Li J."/>
            <person name="Kudo C."/>
            <person name="Tonouchi A."/>
        </authorList>
    </citation>
    <scope>NUCLEOTIDE SEQUENCE [LARGE SCALE GENOMIC DNA]</scope>
    <source>
        <strain evidence="1 2">AX-7</strain>
    </source>
</reference>
<dbReference type="RefSeq" id="WP_119320553.1">
    <property type="nucleotide sequence ID" value="NZ_AP025739.1"/>
</dbReference>
<organism evidence="1 2">
    <name type="scientific">Capsulimonas corticalis</name>
    <dbReference type="NCBI Taxonomy" id="2219043"/>
    <lineage>
        <taxon>Bacteria</taxon>
        <taxon>Bacillati</taxon>
        <taxon>Armatimonadota</taxon>
        <taxon>Armatimonadia</taxon>
        <taxon>Capsulimonadales</taxon>
        <taxon>Capsulimonadaceae</taxon>
        <taxon>Capsulimonas</taxon>
    </lineage>
</organism>
<dbReference type="AlphaFoldDB" id="A0A402CT50"/>
<proteinExistence type="predicted"/>
<evidence type="ECO:0000313" key="1">
    <source>
        <dbReference type="EMBL" id="BDI30862.1"/>
    </source>
</evidence>
<protein>
    <submittedName>
        <fullName evidence="1">Uncharacterized protein</fullName>
    </submittedName>
</protein>
<evidence type="ECO:0000313" key="2">
    <source>
        <dbReference type="Proteomes" id="UP000287394"/>
    </source>
</evidence>
<dbReference type="Pfam" id="PF14062">
    <property type="entry name" value="DUF4253"/>
    <property type="match status" value="1"/>
</dbReference>
<accession>A0A402CT50</accession>